<protein>
    <submittedName>
        <fullName evidence="1">Uncharacterized protein</fullName>
    </submittedName>
</protein>
<feature type="non-terminal residue" evidence="1">
    <location>
        <position position="134"/>
    </location>
</feature>
<reference evidence="1 2" key="1">
    <citation type="journal article" date="2023" name="Plants (Basel)">
        <title>Bridging the Gap: Combining Genomics and Transcriptomics Approaches to Understand Stylosanthes scabra, an Orphan Legume from the Brazilian Caatinga.</title>
        <authorList>
            <person name="Ferreira-Neto J.R.C."/>
            <person name="da Silva M.D."/>
            <person name="Binneck E."/>
            <person name="de Melo N.F."/>
            <person name="da Silva R.H."/>
            <person name="de Melo A.L.T.M."/>
            <person name="Pandolfi V."/>
            <person name="Bustamante F.O."/>
            <person name="Brasileiro-Vidal A.C."/>
            <person name="Benko-Iseppon A.M."/>
        </authorList>
    </citation>
    <scope>NUCLEOTIDE SEQUENCE [LARGE SCALE GENOMIC DNA]</scope>
    <source>
        <tissue evidence="1">Leaves</tissue>
    </source>
</reference>
<sequence>ILICVDDVNCVDIEDDAVNCVEFQLLLCLDILLGILDYCLNWIPESVIFVRFKMNGNTYDKDNSGGLNNATHGTARISFRDKLVGESSIKYLGFADSLVGEKMASIDFKTDDDITAITFSSEARNALSDPYKEA</sequence>
<keyword evidence="2" id="KW-1185">Reference proteome</keyword>
<comment type="caution">
    <text evidence="1">The sequence shown here is derived from an EMBL/GenBank/DDBJ whole genome shotgun (WGS) entry which is preliminary data.</text>
</comment>
<dbReference type="Proteomes" id="UP001341840">
    <property type="component" value="Unassembled WGS sequence"/>
</dbReference>
<proteinExistence type="predicted"/>
<feature type="non-terminal residue" evidence="1">
    <location>
        <position position="1"/>
    </location>
</feature>
<name>A0ABU6U0B4_9FABA</name>
<organism evidence="1 2">
    <name type="scientific">Stylosanthes scabra</name>
    <dbReference type="NCBI Taxonomy" id="79078"/>
    <lineage>
        <taxon>Eukaryota</taxon>
        <taxon>Viridiplantae</taxon>
        <taxon>Streptophyta</taxon>
        <taxon>Embryophyta</taxon>
        <taxon>Tracheophyta</taxon>
        <taxon>Spermatophyta</taxon>
        <taxon>Magnoliopsida</taxon>
        <taxon>eudicotyledons</taxon>
        <taxon>Gunneridae</taxon>
        <taxon>Pentapetalae</taxon>
        <taxon>rosids</taxon>
        <taxon>fabids</taxon>
        <taxon>Fabales</taxon>
        <taxon>Fabaceae</taxon>
        <taxon>Papilionoideae</taxon>
        <taxon>50 kb inversion clade</taxon>
        <taxon>dalbergioids sensu lato</taxon>
        <taxon>Dalbergieae</taxon>
        <taxon>Pterocarpus clade</taxon>
        <taxon>Stylosanthes</taxon>
    </lineage>
</organism>
<dbReference type="EMBL" id="JASCZI010100377">
    <property type="protein sequence ID" value="MED6154582.1"/>
    <property type="molecule type" value="Genomic_DNA"/>
</dbReference>
<evidence type="ECO:0000313" key="2">
    <source>
        <dbReference type="Proteomes" id="UP001341840"/>
    </source>
</evidence>
<evidence type="ECO:0000313" key="1">
    <source>
        <dbReference type="EMBL" id="MED6154582.1"/>
    </source>
</evidence>
<accession>A0ABU6U0B4</accession>
<gene>
    <name evidence="1" type="ORF">PIB30_113906</name>
</gene>